<dbReference type="PANTHER" id="PTHR31267">
    <property type="entry name" value="DENTIN SIALOPHOSPHOPROTEIN-LIKE PROTEIN"/>
    <property type="match status" value="1"/>
</dbReference>
<comment type="caution">
    <text evidence="2">The sequence shown here is derived from an EMBL/GenBank/DDBJ whole genome shotgun (WGS) entry which is preliminary data.</text>
</comment>
<dbReference type="EMBL" id="JACGCM010000859">
    <property type="protein sequence ID" value="KAF6165095.1"/>
    <property type="molecule type" value="Genomic_DNA"/>
</dbReference>
<feature type="region of interest" description="Disordered" evidence="1">
    <location>
        <begin position="391"/>
        <end position="410"/>
    </location>
</feature>
<dbReference type="OrthoDB" id="1926238at2759"/>
<protein>
    <submittedName>
        <fullName evidence="2">Uncharacterized protein</fullName>
    </submittedName>
</protein>
<dbReference type="PANTHER" id="PTHR31267:SF2">
    <property type="entry name" value="EXPRESSED PROTEIN"/>
    <property type="match status" value="1"/>
</dbReference>
<organism evidence="2 3">
    <name type="scientific">Kingdonia uniflora</name>
    <dbReference type="NCBI Taxonomy" id="39325"/>
    <lineage>
        <taxon>Eukaryota</taxon>
        <taxon>Viridiplantae</taxon>
        <taxon>Streptophyta</taxon>
        <taxon>Embryophyta</taxon>
        <taxon>Tracheophyta</taxon>
        <taxon>Spermatophyta</taxon>
        <taxon>Magnoliopsida</taxon>
        <taxon>Ranunculales</taxon>
        <taxon>Circaeasteraceae</taxon>
        <taxon>Kingdonia</taxon>
    </lineage>
</organism>
<accession>A0A7J7ND55</accession>
<evidence type="ECO:0000256" key="1">
    <source>
        <dbReference type="SAM" id="MobiDB-lite"/>
    </source>
</evidence>
<dbReference type="Proteomes" id="UP000541444">
    <property type="component" value="Unassembled WGS sequence"/>
</dbReference>
<evidence type="ECO:0000313" key="2">
    <source>
        <dbReference type="EMBL" id="KAF6165095.1"/>
    </source>
</evidence>
<feature type="region of interest" description="Disordered" evidence="1">
    <location>
        <begin position="351"/>
        <end position="370"/>
    </location>
</feature>
<evidence type="ECO:0000313" key="3">
    <source>
        <dbReference type="Proteomes" id="UP000541444"/>
    </source>
</evidence>
<keyword evidence="3" id="KW-1185">Reference proteome</keyword>
<gene>
    <name evidence="2" type="ORF">GIB67_000679</name>
</gene>
<sequence>MRGQQPGMSQHRPRQQVGLTDMQYMQFFEQQTMFKQLQELQRQKQFHQLDEEGKHANPMKQLYTIEKKEATNQLRVLVNGAPTHDASSYLLPNGPMGGDYEVPSTSQIFMTNMYGGCFAEQGYSNQPLSSNEQVQPLNSMSVAPQEIDKSLYGTPITSTRILYNQLSNLQGIFQDNAEMSINVSENQLEKPIMQSSSAFNISLQADQLTLAPNQVSLQDSGSNSRRKNQGEISFAHSIFDGKTTEIQLENFHETNSIKRNAFKKQEASWSGTNSTCDFGLSQDMVSLIPVAEKILLNSDNNMCDPLVNMSGNIGSGDCGNSLENIDYSNGFSSIQSGTWIELMHSAVAEASSSDTGLPDERSGLSFSGNQHLALSDSGKQQADWADTNLQSSFSLTSRPSPLFPDTESSRDTHCYQQSCTKVPYEQGDNVHSNMYDSSIQQPFKKTSPPQSSFEGINQACSFLHLENASEVTLDSELYEQSESPQQSAGVEFDAENMQGFWVHRPSSNMDSHSCYEPKIRDINESPSFSRHATLKIHESEQCSESSDLKIDMQMGINHDDGTSKDNDNRISNYFVNLNGRLVQVKSSTSRNFANSEGSHRTKYQHQRSVQVFNSSVNMSDKGSGDTCDKAQENCYQEEISNGSYSSDQSHPTFVGGSLRDNSLSCASYSDLLISQSQNSTYQVAQGSKSYKQEHLRLSNLASTICNNATYMEKGLLPDSQLNAETASSFDVSAGFCTQNKMTSQTCQNMHELIHEAGQSRKHETVTQFCSSNLNPSYEMLEASDASAGYLQHKQFFISQGFGSWIAPTSSVHPSPPQNYCWDNRSCISEQKYDKTSESNIQSSSNGASINTILYSRNQMQPPDTARKIHFNLGLIDTCHPGHTDISFIKVSGQQIPVTESIPVAQCKVGMKVSNSLCHSIDPSNSNKEIMWVAAQRCHDQNIGREGNGSEFGICSINSQHFADEEEQPGKENYWQEIQNERVSLGNLVTSNRDIEAFDRPLWMSQSLNDNYFSLHQGQAKNDVEANQNKRGLKRFKKADSSVNARRVSPKVGQHLLAEYYTDFKDVVDDEMTTSSSGDNKMLRFYSDERDDQSRDVFSQLALKGVQPQNVVSFGPGESQNCSVYLTTVKYDEPQKNSQLTTSRFESFHKWETLKSGQMLPMYDVWQAEKNHAQPIYLGKSYETSLPHASAEQVNRIGSSPITSITQDTTTAFVASEGLSSPLTRSKKRKTRTFELLPWHKEVTEGSQRLRNISMAELEWAHALSRLVQKVEDVCGKVQDRQPAFQACRRLILTTQLMQQLFRPTLGENFAAEGNSVYETVTYIVAKLSLGEACSLMSCSRSNLHLPTKNGNMDLFVDKSEYFSLKIKGLISARVVPHCMYVNDHSVSGKLNSVGDRYSVKAVENFIVTLAKLETDLLRLRKSSILDLRVEYQDLQRFSIITRLTQFHTRRSQANGNATVLTQKTSPQRYVTALAMPKNIPQGVHCLSL</sequence>
<proteinExistence type="predicted"/>
<reference evidence="2 3" key="1">
    <citation type="journal article" date="2020" name="IScience">
        <title>Genome Sequencing of the Endangered Kingdonia uniflora (Circaeasteraceae, Ranunculales) Reveals Potential Mechanisms of Evolutionary Specialization.</title>
        <authorList>
            <person name="Sun Y."/>
            <person name="Deng T."/>
            <person name="Zhang A."/>
            <person name="Moore M.J."/>
            <person name="Landis J.B."/>
            <person name="Lin N."/>
            <person name="Zhang H."/>
            <person name="Zhang X."/>
            <person name="Huang J."/>
            <person name="Zhang X."/>
            <person name="Sun H."/>
            <person name="Wang H."/>
        </authorList>
    </citation>
    <scope>NUCLEOTIDE SEQUENCE [LARGE SCALE GENOMIC DNA]</scope>
    <source>
        <strain evidence="2">TB1705</strain>
        <tissue evidence="2">Leaf</tissue>
    </source>
</reference>
<name>A0A7J7ND55_9MAGN</name>